<evidence type="ECO:0000313" key="3">
    <source>
        <dbReference type="Proteomes" id="UP000799118"/>
    </source>
</evidence>
<feature type="compositionally biased region" description="Gly residues" evidence="1">
    <location>
        <begin position="50"/>
        <end position="72"/>
    </location>
</feature>
<gene>
    <name evidence="2" type="ORF">BT96DRAFT_1008122</name>
</gene>
<evidence type="ECO:0000313" key="2">
    <source>
        <dbReference type="EMBL" id="KAE9384394.1"/>
    </source>
</evidence>
<dbReference type="AlphaFoldDB" id="A0A6A4GG05"/>
<organism evidence="2 3">
    <name type="scientific">Gymnopus androsaceus JB14</name>
    <dbReference type="NCBI Taxonomy" id="1447944"/>
    <lineage>
        <taxon>Eukaryota</taxon>
        <taxon>Fungi</taxon>
        <taxon>Dikarya</taxon>
        <taxon>Basidiomycota</taxon>
        <taxon>Agaricomycotina</taxon>
        <taxon>Agaricomycetes</taxon>
        <taxon>Agaricomycetidae</taxon>
        <taxon>Agaricales</taxon>
        <taxon>Marasmiineae</taxon>
        <taxon>Omphalotaceae</taxon>
        <taxon>Gymnopus</taxon>
    </lineage>
</organism>
<dbReference type="Proteomes" id="UP000799118">
    <property type="component" value="Unassembled WGS sequence"/>
</dbReference>
<feature type="region of interest" description="Disordered" evidence="1">
    <location>
        <begin position="1"/>
        <end position="76"/>
    </location>
</feature>
<sequence length="182" mass="18865">MQGPPGGPGRGFRGPGGGPGLEGSRGPGGGFRGPGGGPEFGGAPEAQGEDFGGPGGVPGFGGGPGGPGGGFGWPQEDWGIITLDLEGPWRTSSWSWRRTRPSILGLEVPVGHPGPGGFGGPSGPPPQEEDFWRWCTQAAVPTSTPLSTSNFTRCTFIASPTSRSRHLRFDVRPWHVLEREER</sequence>
<reference evidence="2" key="1">
    <citation type="journal article" date="2019" name="Environ. Microbiol.">
        <title>Fungal ecological strategies reflected in gene transcription - a case study of two litter decomposers.</title>
        <authorList>
            <person name="Barbi F."/>
            <person name="Kohler A."/>
            <person name="Barry K."/>
            <person name="Baskaran P."/>
            <person name="Daum C."/>
            <person name="Fauchery L."/>
            <person name="Ihrmark K."/>
            <person name="Kuo A."/>
            <person name="LaButti K."/>
            <person name="Lipzen A."/>
            <person name="Morin E."/>
            <person name="Grigoriev I.V."/>
            <person name="Henrissat B."/>
            <person name="Lindahl B."/>
            <person name="Martin F."/>
        </authorList>
    </citation>
    <scope>NUCLEOTIDE SEQUENCE</scope>
    <source>
        <strain evidence="2">JB14</strain>
    </source>
</reference>
<name>A0A6A4GG05_9AGAR</name>
<protein>
    <submittedName>
        <fullName evidence="2">Uncharacterized protein</fullName>
    </submittedName>
</protein>
<keyword evidence="3" id="KW-1185">Reference proteome</keyword>
<feature type="compositionally biased region" description="Gly residues" evidence="1">
    <location>
        <begin position="8"/>
        <end position="40"/>
    </location>
</feature>
<proteinExistence type="predicted"/>
<accession>A0A6A4GG05</accession>
<dbReference type="EMBL" id="ML770154">
    <property type="protein sequence ID" value="KAE9384394.1"/>
    <property type="molecule type" value="Genomic_DNA"/>
</dbReference>
<evidence type="ECO:0000256" key="1">
    <source>
        <dbReference type="SAM" id="MobiDB-lite"/>
    </source>
</evidence>